<protein>
    <submittedName>
        <fullName evidence="2">Uncharacterized protein</fullName>
    </submittedName>
</protein>
<keyword evidence="3" id="KW-1185">Reference proteome</keyword>
<feature type="region of interest" description="Disordered" evidence="1">
    <location>
        <begin position="1"/>
        <end position="21"/>
    </location>
</feature>
<reference evidence="2 3" key="1">
    <citation type="submission" date="2020-01" db="EMBL/GenBank/DDBJ databases">
        <authorList>
            <person name="Sixt B."/>
            <person name="Schulz F."/>
            <person name="Kostanjsek R."/>
            <person name="Koestlbacher S."/>
            <person name="Collingro A."/>
            <person name="Toenshoff E."/>
            <person name="Horn M."/>
        </authorList>
    </citation>
    <scope>NUCLEOTIDE SEQUENCE [LARGE SCALE GENOMIC DNA]</scope>
    <source>
        <strain evidence="2 3">15C</strain>
    </source>
</reference>
<accession>A0ABX8Z189</accession>
<feature type="compositionally biased region" description="Polar residues" evidence="1">
    <location>
        <begin position="8"/>
        <end position="21"/>
    </location>
</feature>
<dbReference type="EMBL" id="CP075585">
    <property type="protein sequence ID" value="QZA59203.1"/>
    <property type="molecule type" value="Genomic_DNA"/>
</dbReference>
<proteinExistence type="predicted"/>
<organism evidence="2 3">
    <name type="scientific">Candidatus Rhabdochlamydia porcellionis</name>
    <dbReference type="NCBI Taxonomy" id="225148"/>
    <lineage>
        <taxon>Bacteria</taxon>
        <taxon>Pseudomonadati</taxon>
        <taxon>Chlamydiota</taxon>
        <taxon>Chlamydiia</taxon>
        <taxon>Parachlamydiales</taxon>
        <taxon>Candidatus Rhabdochlamydiaceae</taxon>
        <taxon>Candidatus Rhabdochlamydia</taxon>
    </lineage>
</organism>
<gene>
    <name evidence="2" type="ORF">RHAB15C_0001088</name>
</gene>
<dbReference type="RefSeq" id="WP_194844712.1">
    <property type="nucleotide sequence ID" value="NZ_CP075585.1"/>
</dbReference>
<dbReference type="Proteomes" id="UP000822862">
    <property type="component" value="Chromosome"/>
</dbReference>
<evidence type="ECO:0000256" key="1">
    <source>
        <dbReference type="SAM" id="MobiDB-lite"/>
    </source>
</evidence>
<name>A0ABX8Z189_9BACT</name>
<evidence type="ECO:0000313" key="2">
    <source>
        <dbReference type="EMBL" id="QZA59203.1"/>
    </source>
</evidence>
<sequence length="271" mass="30519">MTHIISGVPSTIAHSSNRQVSKDTNISRSEWEDLVDRMKADGVSLTIIVLVIYVKAMDNVSTRILLITHETDKLSSVMSDLLSLSTSLSKIQNQLGAKKEVIQEDWNKFDGKHLTEIQNSYNKLVEDCKKLKEASMTQPDFKPIVTAIEGVIDDFDTKIGDSKFSDDIKKWQDDTSFQKDQRGTLQGDVVWLAKQFYEKNHDTDDKGIVDYLSIWVQDINAAQQLGQGMSQQKVVELQAQMQFISSFSASGQESARAGKEELSVMVQHQTR</sequence>
<reference evidence="2 3" key="2">
    <citation type="submission" date="2021-05" db="EMBL/GenBank/DDBJ databases">
        <title>Ecology and evolution of chlamydial symbionts of arthropods.</title>
        <authorList>
            <person name="Halter T."/>
            <person name="Sixt B.S."/>
            <person name="Toenshoff E.R."/>
            <person name="Koestlbacher S."/>
            <person name="Schulz F."/>
            <person name="Kostanjsek R."/>
            <person name="Collingro A."/>
            <person name="Hendrickx F."/>
            <person name="Horn M."/>
        </authorList>
    </citation>
    <scope>NUCLEOTIDE SEQUENCE [LARGE SCALE GENOMIC DNA]</scope>
    <source>
        <strain evidence="2 3">15C</strain>
    </source>
</reference>
<evidence type="ECO:0000313" key="3">
    <source>
        <dbReference type="Proteomes" id="UP000822862"/>
    </source>
</evidence>